<feature type="chain" id="PRO_5047443977" evidence="3">
    <location>
        <begin position="24"/>
        <end position="112"/>
    </location>
</feature>
<dbReference type="EMBL" id="JAVLET010000004">
    <property type="protein sequence ID" value="KAL0470392.1"/>
    <property type="molecule type" value="Genomic_DNA"/>
</dbReference>
<evidence type="ECO:0000313" key="4">
    <source>
        <dbReference type="EMBL" id="KAL0470392.1"/>
    </source>
</evidence>
<evidence type="ECO:0000256" key="3">
    <source>
        <dbReference type="SAM" id="SignalP"/>
    </source>
</evidence>
<organism evidence="4 5">
    <name type="scientific">Neurospora intermedia</name>
    <dbReference type="NCBI Taxonomy" id="5142"/>
    <lineage>
        <taxon>Eukaryota</taxon>
        <taxon>Fungi</taxon>
        <taxon>Dikarya</taxon>
        <taxon>Ascomycota</taxon>
        <taxon>Pezizomycotina</taxon>
        <taxon>Sordariomycetes</taxon>
        <taxon>Sordariomycetidae</taxon>
        <taxon>Sordariales</taxon>
        <taxon>Sordariaceae</taxon>
        <taxon>Neurospora</taxon>
    </lineage>
</organism>
<protein>
    <submittedName>
        <fullName evidence="4">Uncharacterized protein</fullName>
    </submittedName>
</protein>
<dbReference type="Proteomes" id="UP001451303">
    <property type="component" value="Unassembled WGS sequence"/>
</dbReference>
<gene>
    <name evidence="4" type="ORF">QR685DRAFT_571536</name>
</gene>
<accession>A0ABR3DCI7</accession>
<keyword evidence="5" id="KW-1185">Reference proteome</keyword>
<feature type="region of interest" description="Disordered" evidence="1">
    <location>
        <begin position="21"/>
        <end position="51"/>
    </location>
</feature>
<reference evidence="4 5" key="1">
    <citation type="submission" date="2023-09" db="EMBL/GenBank/DDBJ databases">
        <title>Multi-omics analysis of a traditional fermented food reveals byproduct-associated fungal strains for waste-to-food upcycling.</title>
        <authorList>
            <consortium name="Lawrence Berkeley National Laboratory"/>
            <person name="Rekdal V.M."/>
            <person name="Villalobos-Escobedo J.M."/>
            <person name="Rodriguez-Valeron N."/>
            <person name="Garcia M.O."/>
            <person name="Vasquez D.P."/>
            <person name="Damayanti I."/>
            <person name="Sorensen P.M."/>
            <person name="Baidoo E.E."/>
            <person name="De Carvalho A.C."/>
            <person name="Riley R."/>
            <person name="Lipzen A."/>
            <person name="He G."/>
            <person name="Yan M."/>
            <person name="Haridas S."/>
            <person name="Daum C."/>
            <person name="Yoshinaga Y."/>
            <person name="Ng V."/>
            <person name="Grigoriev I.V."/>
            <person name="Munk R."/>
            <person name="Nuraida L."/>
            <person name="Wijaya C.H."/>
            <person name="Morales P.-C."/>
            <person name="Keasling J.D."/>
        </authorList>
    </citation>
    <scope>NUCLEOTIDE SEQUENCE [LARGE SCALE GENOMIC DNA]</scope>
    <source>
        <strain evidence="4 5">FGSC 2613</strain>
    </source>
</reference>
<keyword evidence="2" id="KW-0812">Transmembrane</keyword>
<sequence length="112" mass="13393">MWWTFQMLKRPWFWFLTPRIGLGSEDSGDNSSVYEPAYTRNDDDDRIPQKKRRHGRDERFWDTRFFLFFLSIYFLQLYGQPLTPMAWSGLSKLAHFSICSKSWSSVPTVLQA</sequence>
<evidence type="ECO:0000313" key="5">
    <source>
        <dbReference type="Proteomes" id="UP001451303"/>
    </source>
</evidence>
<feature type="signal peptide" evidence="3">
    <location>
        <begin position="1"/>
        <end position="23"/>
    </location>
</feature>
<feature type="transmembrane region" description="Helical" evidence="2">
    <location>
        <begin position="60"/>
        <end position="78"/>
    </location>
</feature>
<keyword evidence="2" id="KW-1133">Transmembrane helix</keyword>
<proteinExistence type="predicted"/>
<evidence type="ECO:0000256" key="2">
    <source>
        <dbReference type="SAM" id="Phobius"/>
    </source>
</evidence>
<comment type="caution">
    <text evidence="4">The sequence shown here is derived from an EMBL/GenBank/DDBJ whole genome shotgun (WGS) entry which is preliminary data.</text>
</comment>
<keyword evidence="3" id="KW-0732">Signal</keyword>
<name>A0ABR3DCI7_NEUIN</name>
<keyword evidence="2" id="KW-0472">Membrane</keyword>
<evidence type="ECO:0000256" key="1">
    <source>
        <dbReference type="SAM" id="MobiDB-lite"/>
    </source>
</evidence>